<name>A0A2R6NE90_9APHY</name>
<organism evidence="2 3">
    <name type="scientific">Hermanssonia centrifuga</name>
    <dbReference type="NCBI Taxonomy" id="98765"/>
    <lineage>
        <taxon>Eukaryota</taxon>
        <taxon>Fungi</taxon>
        <taxon>Dikarya</taxon>
        <taxon>Basidiomycota</taxon>
        <taxon>Agaricomycotina</taxon>
        <taxon>Agaricomycetes</taxon>
        <taxon>Polyporales</taxon>
        <taxon>Meruliaceae</taxon>
        <taxon>Hermanssonia</taxon>
    </lineage>
</organism>
<protein>
    <submittedName>
        <fullName evidence="2">Uncharacterized protein</fullName>
    </submittedName>
</protein>
<evidence type="ECO:0000256" key="1">
    <source>
        <dbReference type="SAM" id="MobiDB-lite"/>
    </source>
</evidence>
<accession>A0A2R6NE90</accession>
<keyword evidence="3" id="KW-1185">Reference proteome</keyword>
<sequence>MPQGSGPKQSTNRTSKFPESLRSSSRDAVKFVQNMHSWDPVEREEERLNCMLDIFYYDPTDAQKPAGSVAYCMTTRYLKLIPKLWETVWKQRMIFLARTNANSEYYTHIEVDPGEVITLLKIITILVEEYISHHHRHK</sequence>
<gene>
    <name evidence="2" type="ORF">PHLCEN_2v13427</name>
</gene>
<evidence type="ECO:0000313" key="2">
    <source>
        <dbReference type="EMBL" id="PSR70697.1"/>
    </source>
</evidence>
<evidence type="ECO:0000313" key="3">
    <source>
        <dbReference type="Proteomes" id="UP000186601"/>
    </source>
</evidence>
<proteinExistence type="predicted"/>
<dbReference type="AlphaFoldDB" id="A0A2R6NE90"/>
<dbReference type="EMBL" id="MLYV02001335">
    <property type="protein sequence ID" value="PSR70697.1"/>
    <property type="molecule type" value="Genomic_DNA"/>
</dbReference>
<dbReference type="Proteomes" id="UP000186601">
    <property type="component" value="Unassembled WGS sequence"/>
</dbReference>
<reference evidence="2 3" key="1">
    <citation type="submission" date="2018-02" db="EMBL/GenBank/DDBJ databases">
        <title>Genome sequence of the basidiomycete white-rot fungus Phlebia centrifuga.</title>
        <authorList>
            <person name="Granchi Z."/>
            <person name="Peng M."/>
            <person name="de Vries R.P."/>
            <person name="Hilden K."/>
            <person name="Makela M.R."/>
            <person name="Grigoriev I."/>
            <person name="Riley R."/>
        </authorList>
    </citation>
    <scope>NUCLEOTIDE SEQUENCE [LARGE SCALE GENOMIC DNA]</scope>
    <source>
        <strain evidence="2 3">FBCC195</strain>
    </source>
</reference>
<feature type="region of interest" description="Disordered" evidence="1">
    <location>
        <begin position="1"/>
        <end position="24"/>
    </location>
</feature>
<feature type="compositionally biased region" description="Polar residues" evidence="1">
    <location>
        <begin position="1"/>
        <end position="23"/>
    </location>
</feature>
<comment type="caution">
    <text evidence="2">The sequence shown here is derived from an EMBL/GenBank/DDBJ whole genome shotgun (WGS) entry which is preliminary data.</text>
</comment>